<dbReference type="AlphaFoldDB" id="A0A837G9N4"/>
<dbReference type="InterPro" id="IPR021257">
    <property type="entry name" value="DUF2809"/>
</dbReference>
<accession>A0A837G9N4</accession>
<protein>
    <submittedName>
        <fullName evidence="1">Uncharacterized protein</fullName>
    </submittedName>
</protein>
<dbReference type="Pfam" id="PF10990">
    <property type="entry name" value="DUF2809"/>
    <property type="match status" value="1"/>
</dbReference>
<organism evidence="1">
    <name type="scientific">Vibrio coralliilyticus</name>
    <dbReference type="NCBI Taxonomy" id="190893"/>
    <lineage>
        <taxon>Bacteria</taxon>
        <taxon>Pseudomonadati</taxon>
        <taxon>Pseudomonadota</taxon>
        <taxon>Gammaproteobacteria</taxon>
        <taxon>Vibrionales</taxon>
        <taxon>Vibrionaceae</taxon>
        <taxon>Vibrio</taxon>
    </lineage>
</organism>
<reference evidence="1" key="1">
    <citation type="journal article" date="2015" name="BMC Genomics">
        <title>Genome mining reveals unlocked bioactive potential of marine Gram-negative bacteria.</title>
        <authorList>
            <person name="Machado H."/>
            <person name="Sonnenschein E.C."/>
            <person name="Melchiorsen J."/>
            <person name="Gram L."/>
        </authorList>
    </citation>
    <scope>NUCLEOTIDE SEQUENCE</scope>
    <source>
        <strain evidence="1">S2052</strain>
    </source>
</reference>
<proteinExistence type="predicted"/>
<sequence>MMFVVLIFIAGYVRDSFIRPTFGDVLVVVWLYYTIALVIRIDPKVLAMLVVGIATLVELSQYSQLAQWLGVDPTSPLYVVLGATFDWKDLFAYGVGGVLCVILESGLFYRDGALSSDVKRGKVDESP</sequence>
<comment type="caution">
    <text evidence="1">The sequence shown here is derived from an EMBL/GenBank/DDBJ whole genome shotgun (WGS) entry which is preliminary data.</text>
</comment>
<gene>
    <name evidence="1" type="ORF">TW71_10365</name>
</gene>
<evidence type="ECO:0000313" key="1">
    <source>
        <dbReference type="EMBL" id="KJY73356.1"/>
    </source>
</evidence>
<name>A0A837G9N4_9VIBR</name>
<dbReference type="EMBL" id="JXXR01000011">
    <property type="protein sequence ID" value="KJY73356.1"/>
    <property type="molecule type" value="Genomic_DNA"/>
</dbReference>